<evidence type="ECO:0000313" key="2">
    <source>
        <dbReference type="EMBL" id="OQV13493.1"/>
    </source>
</evidence>
<feature type="region of interest" description="Disordered" evidence="1">
    <location>
        <begin position="233"/>
        <end position="253"/>
    </location>
</feature>
<dbReference type="OrthoDB" id="8947092at2759"/>
<gene>
    <name evidence="2" type="ORF">BV898_12241</name>
</gene>
<name>A0A1W0WEE7_HYPEX</name>
<sequence length="663" mass="73722">MAIASTLNVPPTDLSSSKSQTHLSSPHSLDLLTLEKDQLEYATPSDPLGALLTVKISDTEIPAADFFVPVVRNLSSEELSQAPSIDCANDPTAELGLANDPTAELGLATDPTAELGLANDPTAELGLATDLSIHRRSKFFDHLTATREEYVDKMRTFHLYAAMRNPAHSYSPDFLQNPDSRTKKSMRLDADPMRLHRDESGFARDHSTVDLPWTFNAAQNHILDVIKANTVPKPKKKMKKKKKKKGKLPSPTPDILTVEEASLNYQIVVAEEKLRQEFLAYAGANKECTLNEERLIEIRKRYDQEVQACKTEFIVEETLLKALEDEWSAKICEAEALLAKTRVDMTDTVASMDDKIAKEEQAISLLQKEIAVWIRFREGLMIRRKAKIEQLTKAIVAQKQNRVDHIRLTEEAVHLAEESAKRAEEKALNDLCQRHIAEVSESLPPEEIQEIENNDILSAELVALTSIFNDLKVQTDTLQRKILHQAASAQTMLESINEDNAKVMRTKLFNGQDTGKPIVQELEDLQVTRSDRLTPESMYKKYNDLPEVKALTGGLTVIGRAILTKKVSPVRPGTGLGLQIQPRPPAMTTNDLQPGFLLKVPAVNKSATAKSNSVLSQSSEFVARLNDVMAQSRQKLFVSNVDLNDSGAPADERDGKMFEGVCC</sequence>
<evidence type="ECO:0000256" key="1">
    <source>
        <dbReference type="SAM" id="MobiDB-lite"/>
    </source>
</evidence>
<feature type="compositionally biased region" description="Low complexity" evidence="1">
    <location>
        <begin position="14"/>
        <end position="27"/>
    </location>
</feature>
<feature type="compositionally biased region" description="Basic residues" evidence="1">
    <location>
        <begin position="233"/>
        <end position="247"/>
    </location>
</feature>
<evidence type="ECO:0000313" key="3">
    <source>
        <dbReference type="Proteomes" id="UP000192578"/>
    </source>
</evidence>
<protein>
    <submittedName>
        <fullName evidence="2">Uncharacterized protein</fullName>
    </submittedName>
</protein>
<accession>A0A1W0WEE7</accession>
<proteinExistence type="predicted"/>
<organism evidence="2 3">
    <name type="scientific">Hypsibius exemplaris</name>
    <name type="common">Freshwater tardigrade</name>
    <dbReference type="NCBI Taxonomy" id="2072580"/>
    <lineage>
        <taxon>Eukaryota</taxon>
        <taxon>Metazoa</taxon>
        <taxon>Ecdysozoa</taxon>
        <taxon>Tardigrada</taxon>
        <taxon>Eutardigrada</taxon>
        <taxon>Parachela</taxon>
        <taxon>Hypsibioidea</taxon>
        <taxon>Hypsibiidae</taxon>
        <taxon>Hypsibius</taxon>
    </lineage>
</organism>
<comment type="caution">
    <text evidence="2">The sequence shown here is derived from an EMBL/GenBank/DDBJ whole genome shotgun (WGS) entry which is preliminary data.</text>
</comment>
<keyword evidence="3" id="KW-1185">Reference proteome</keyword>
<dbReference type="AlphaFoldDB" id="A0A1W0WEE7"/>
<feature type="region of interest" description="Disordered" evidence="1">
    <location>
        <begin position="1"/>
        <end position="27"/>
    </location>
</feature>
<reference evidence="3" key="1">
    <citation type="submission" date="2017-01" db="EMBL/GenBank/DDBJ databases">
        <title>Comparative genomics of anhydrobiosis in the tardigrade Hypsibius dujardini.</title>
        <authorList>
            <person name="Yoshida Y."/>
            <person name="Koutsovoulos G."/>
            <person name="Laetsch D."/>
            <person name="Stevens L."/>
            <person name="Kumar S."/>
            <person name="Horikawa D."/>
            <person name="Ishino K."/>
            <person name="Komine S."/>
            <person name="Tomita M."/>
            <person name="Blaxter M."/>
            <person name="Arakawa K."/>
        </authorList>
    </citation>
    <scope>NUCLEOTIDE SEQUENCE [LARGE SCALE GENOMIC DNA]</scope>
    <source>
        <strain evidence="3">Z151</strain>
    </source>
</reference>
<dbReference type="EMBL" id="MTYJ01000122">
    <property type="protein sequence ID" value="OQV13493.1"/>
    <property type="molecule type" value="Genomic_DNA"/>
</dbReference>
<dbReference type="Proteomes" id="UP000192578">
    <property type="component" value="Unassembled WGS sequence"/>
</dbReference>